<dbReference type="GeneID" id="95567375"/>
<keyword evidence="13 14" id="KW-0998">Cell outer membrane</keyword>
<keyword evidence="8" id="KW-0408">Iron</keyword>
<evidence type="ECO:0000256" key="18">
    <source>
        <dbReference type="SAM" id="SignalP"/>
    </source>
</evidence>
<evidence type="ECO:0000256" key="1">
    <source>
        <dbReference type="ARBA" id="ARBA00004571"/>
    </source>
</evidence>
<keyword evidence="10 16" id="KW-0798">TonB box</keyword>
<dbReference type="Proteomes" id="UP000006228">
    <property type="component" value="Unassembled WGS sequence"/>
</dbReference>
<reference evidence="21 22" key="1">
    <citation type="journal article" date="2012" name="Int. J. Syst. Evol. Microbiol.">
        <title>Vibrio caribbeanicus sp. nov., isolated from the marine sponge Scleritoderma cyanea.</title>
        <authorList>
            <person name="Hoffmann M."/>
            <person name="Monday S.R."/>
            <person name="Allard M.W."/>
            <person name="Strain E.A."/>
            <person name="Whittaker P."/>
            <person name="Naum M."/>
            <person name="McCarthy P.J."/>
            <person name="Lopez J.V."/>
            <person name="Fischer M."/>
            <person name="Brown E.W."/>
        </authorList>
    </citation>
    <scope>NUCLEOTIDE SEQUENCE [LARGE SCALE GENOMIC DNA]</scope>
    <source>
        <strain evidence="22">DSMZ 21326</strain>
    </source>
</reference>
<evidence type="ECO:0000256" key="14">
    <source>
        <dbReference type="PROSITE-ProRule" id="PRU01360"/>
    </source>
</evidence>
<name>E8M124_PHOS4</name>
<dbReference type="InterPro" id="IPR039426">
    <property type="entry name" value="TonB-dep_rcpt-like"/>
</dbReference>
<dbReference type="NCBIfam" id="TIGR01783">
    <property type="entry name" value="TonB-siderophor"/>
    <property type="match status" value="1"/>
</dbReference>
<dbReference type="OrthoDB" id="9760494at2"/>
<keyword evidence="11 14" id="KW-0472">Membrane</keyword>
<dbReference type="InterPro" id="IPR000531">
    <property type="entry name" value="Beta-barrel_TonB"/>
</dbReference>
<keyword evidence="3 14" id="KW-0813">Transport</keyword>
<evidence type="ECO:0000256" key="10">
    <source>
        <dbReference type="ARBA" id="ARBA00023077"/>
    </source>
</evidence>
<evidence type="ECO:0000256" key="7">
    <source>
        <dbReference type="ARBA" id="ARBA00022729"/>
    </source>
</evidence>
<evidence type="ECO:0000256" key="15">
    <source>
        <dbReference type="PROSITE-ProRule" id="PRU10144"/>
    </source>
</evidence>
<keyword evidence="6 14" id="KW-0812">Transmembrane</keyword>
<feature type="region of interest" description="Disordered" evidence="17">
    <location>
        <begin position="539"/>
        <end position="562"/>
    </location>
</feature>
<dbReference type="Gene3D" id="2.40.170.20">
    <property type="entry name" value="TonB-dependent receptor, beta-barrel domain"/>
    <property type="match status" value="1"/>
</dbReference>
<proteinExistence type="inferred from homology"/>
<feature type="domain" description="TonB-dependent receptor-like beta-barrel" evidence="19">
    <location>
        <begin position="231"/>
        <end position="635"/>
    </location>
</feature>
<keyword evidence="5" id="KW-0410">Iron transport</keyword>
<dbReference type="InterPro" id="IPR010105">
    <property type="entry name" value="TonB_sidphr_rcpt"/>
</dbReference>
<dbReference type="InterPro" id="IPR036942">
    <property type="entry name" value="Beta-barrel_TonB_sf"/>
</dbReference>
<dbReference type="PROSITE" id="PS52016">
    <property type="entry name" value="TONB_DEPENDENT_REC_3"/>
    <property type="match status" value="1"/>
</dbReference>
<dbReference type="GO" id="GO:0009279">
    <property type="term" value="C:cell outer membrane"/>
    <property type="evidence" value="ECO:0007669"/>
    <property type="project" value="UniProtKB-SubCell"/>
</dbReference>
<comment type="caution">
    <text evidence="21">The sequence shown here is derived from an EMBL/GenBank/DDBJ whole genome shotgun (WGS) entry which is preliminary data.</text>
</comment>
<dbReference type="Pfam" id="PF00593">
    <property type="entry name" value="TonB_dep_Rec_b-barrel"/>
    <property type="match status" value="1"/>
</dbReference>
<dbReference type="Pfam" id="PF07715">
    <property type="entry name" value="Plug"/>
    <property type="match status" value="1"/>
</dbReference>
<evidence type="ECO:0000256" key="4">
    <source>
        <dbReference type="ARBA" id="ARBA00022452"/>
    </source>
</evidence>
<dbReference type="GO" id="GO:0044718">
    <property type="term" value="P:siderophore transmembrane transport"/>
    <property type="evidence" value="ECO:0007669"/>
    <property type="project" value="TreeGrafter"/>
</dbReference>
<evidence type="ECO:0000259" key="20">
    <source>
        <dbReference type="Pfam" id="PF07715"/>
    </source>
</evidence>
<accession>E8M124</accession>
<keyword evidence="9" id="KW-0406">Ion transport</keyword>
<dbReference type="PANTHER" id="PTHR30069:SF41">
    <property type="entry name" value="HEME_HEMOPEXIN UTILIZATION PROTEIN C"/>
    <property type="match status" value="1"/>
</dbReference>
<evidence type="ECO:0000259" key="19">
    <source>
        <dbReference type="Pfam" id="PF00593"/>
    </source>
</evidence>
<dbReference type="EMBL" id="AEVT01000003">
    <property type="protein sequence ID" value="EGA72263.1"/>
    <property type="molecule type" value="Genomic_DNA"/>
</dbReference>
<protein>
    <submittedName>
        <fullName evidence="21">Putative Fe-regulated protein B</fullName>
    </submittedName>
</protein>
<feature type="chain" id="PRO_5003227594" evidence="18">
    <location>
        <begin position="29"/>
        <end position="672"/>
    </location>
</feature>
<feature type="signal peptide" evidence="18">
    <location>
        <begin position="1"/>
        <end position="28"/>
    </location>
</feature>
<dbReference type="InterPro" id="IPR037066">
    <property type="entry name" value="Plug_dom_sf"/>
</dbReference>
<dbReference type="GO" id="GO:0038023">
    <property type="term" value="F:signaling receptor activity"/>
    <property type="evidence" value="ECO:0007669"/>
    <property type="project" value="InterPro"/>
</dbReference>
<keyword evidence="7 18" id="KW-0732">Signal</keyword>
<organism evidence="21 22">
    <name type="scientific">Vibrio sinaloensis DSM 21326</name>
    <dbReference type="NCBI Taxonomy" id="945550"/>
    <lineage>
        <taxon>Bacteria</taxon>
        <taxon>Pseudomonadati</taxon>
        <taxon>Pseudomonadota</taxon>
        <taxon>Gammaproteobacteria</taxon>
        <taxon>Vibrionales</taxon>
        <taxon>Vibrionaceae</taxon>
        <taxon>Vibrio</taxon>
        <taxon>Vibrio oreintalis group</taxon>
    </lineage>
</organism>
<evidence type="ECO:0000313" key="21">
    <source>
        <dbReference type="EMBL" id="EGA72263.1"/>
    </source>
</evidence>
<dbReference type="PROSITE" id="PS01156">
    <property type="entry name" value="TONB_DEPENDENT_REC_2"/>
    <property type="match status" value="1"/>
</dbReference>
<dbReference type="RefSeq" id="WP_008072564.1">
    <property type="nucleotide sequence ID" value="NZ_AEVT01000003.1"/>
</dbReference>
<evidence type="ECO:0000256" key="12">
    <source>
        <dbReference type="ARBA" id="ARBA00023170"/>
    </source>
</evidence>
<keyword evidence="12" id="KW-0675">Receptor</keyword>
<dbReference type="CDD" id="cd01347">
    <property type="entry name" value="ligand_gated_channel"/>
    <property type="match status" value="1"/>
</dbReference>
<gene>
    <name evidence="21" type="ORF">VISI1226_05698</name>
</gene>
<comment type="similarity">
    <text evidence="2 14 16">Belongs to the TonB-dependent receptor family.</text>
</comment>
<comment type="subcellular location">
    <subcellularLocation>
        <location evidence="1 14">Cell outer membrane</location>
        <topology evidence="1 14">Multi-pass membrane protein</topology>
    </subcellularLocation>
</comment>
<evidence type="ECO:0000256" key="11">
    <source>
        <dbReference type="ARBA" id="ARBA00023136"/>
    </source>
</evidence>
<evidence type="ECO:0000256" key="9">
    <source>
        <dbReference type="ARBA" id="ARBA00023065"/>
    </source>
</evidence>
<dbReference type="InterPro" id="IPR010917">
    <property type="entry name" value="TonB_rcpt_CS"/>
</dbReference>
<evidence type="ECO:0000256" key="13">
    <source>
        <dbReference type="ARBA" id="ARBA00023237"/>
    </source>
</evidence>
<evidence type="ECO:0000256" key="8">
    <source>
        <dbReference type="ARBA" id="ARBA00023004"/>
    </source>
</evidence>
<evidence type="ECO:0000256" key="2">
    <source>
        <dbReference type="ARBA" id="ARBA00009810"/>
    </source>
</evidence>
<keyword evidence="4 14" id="KW-1134">Transmembrane beta strand</keyword>
<evidence type="ECO:0000256" key="17">
    <source>
        <dbReference type="SAM" id="MobiDB-lite"/>
    </source>
</evidence>
<dbReference type="PANTHER" id="PTHR30069">
    <property type="entry name" value="TONB-DEPENDENT OUTER MEMBRANE RECEPTOR"/>
    <property type="match status" value="1"/>
</dbReference>
<evidence type="ECO:0000256" key="3">
    <source>
        <dbReference type="ARBA" id="ARBA00022448"/>
    </source>
</evidence>
<evidence type="ECO:0000256" key="6">
    <source>
        <dbReference type="ARBA" id="ARBA00022692"/>
    </source>
</evidence>
<feature type="short sequence motif" description="TonB C-terminal box" evidence="15">
    <location>
        <begin position="655"/>
        <end position="672"/>
    </location>
</feature>
<dbReference type="InterPro" id="IPR012910">
    <property type="entry name" value="Plug_dom"/>
</dbReference>
<evidence type="ECO:0000256" key="5">
    <source>
        <dbReference type="ARBA" id="ARBA00022496"/>
    </source>
</evidence>
<dbReference type="Gene3D" id="2.170.130.10">
    <property type="entry name" value="TonB-dependent receptor, plug domain"/>
    <property type="match status" value="1"/>
</dbReference>
<dbReference type="eggNOG" id="COG4771">
    <property type="taxonomic scope" value="Bacteria"/>
</dbReference>
<feature type="domain" description="TonB-dependent receptor plug" evidence="20">
    <location>
        <begin position="44"/>
        <end position="142"/>
    </location>
</feature>
<sequence>MGRVIRTPLQKSIICCAVGLAINTTAIAEETSYFDEVVVWGTKVSSNTESLGAQDMSVKQADHMSDLLRDIPGVDVGGTHSVNQRINIRGLGETELDIRLDGASQHANMFHHIGNLTLNPDILKSADIQVGNNSVTQNGIGGAVYFETKDAKDLLRHSDQDFGARVYGGYATNASQQGSLTVYGLIGEKTDAMLYGHYVSRDDFKDGRGEETIGLAGDTYNILGKIGFEPSDLHRFELAYDLYRDSGDYNPRPNWSVDAIQSRSNDELMPTDYDRDTVTLSYELKGDENRGKVALYSSKTEITRDESDVQSRWPGDRKSVNTAENRNLGINATFQTDYAVADLANTVTYGADYMDKNSKSTYGGDKYADENAISRAVFVENQIFLTDDLSFTAGLRYDDYKRKAETGTDNFDDVTWSLATEWQVATDWTLFASARSLFKGPELLESFIKYQTVAFMDEDIKAETGLNTQGGVRFEKFIDEHYLGANLTVFKTQIDDYIHATYDRPSASYQIFNYGDVEFKGFELSATYGYENFTSKVSYSRSDNKDKTNGGPVLSSLSPSSRRSIDVGDSIALTLDYQSDQLDTIFGWTSIVVLEEDNVLEGAPVKEAYNVHNLYAQWIPSSVEDFSLTFGIDNVFDAEYASHASKTGVVGDVTADDFEPGRNFKLSVAYQF</sequence>
<dbReference type="GO" id="GO:0015344">
    <property type="term" value="F:siderophore uptake transmembrane transporter activity"/>
    <property type="evidence" value="ECO:0007669"/>
    <property type="project" value="TreeGrafter"/>
</dbReference>
<evidence type="ECO:0000313" key="22">
    <source>
        <dbReference type="Proteomes" id="UP000006228"/>
    </source>
</evidence>
<dbReference type="AlphaFoldDB" id="E8M124"/>
<evidence type="ECO:0000256" key="16">
    <source>
        <dbReference type="RuleBase" id="RU003357"/>
    </source>
</evidence>
<dbReference type="SUPFAM" id="SSF56935">
    <property type="entry name" value="Porins"/>
    <property type="match status" value="1"/>
</dbReference>